<evidence type="ECO:0000313" key="2">
    <source>
        <dbReference type="Proteomes" id="UP000265520"/>
    </source>
</evidence>
<keyword evidence="2" id="KW-1185">Reference proteome</keyword>
<protein>
    <submittedName>
        <fullName evidence="1">Uncharacterized protein</fullName>
    </submittedName>
</protein>
<name>A0A392PZ78_9FABA</name>
<evidence type="ECO:0000313" key="1">
    <source>
        <dbReference type="EMBL" id="MCI17148.1"/>
    </source>
</evidence>
<proteinExistence type="predicted"/>
<comment type="caution">
    <text evidence="1">The sequence shown here is derived from an EMBL/GenBank/DDBJ whole genome shotgun (WGS) entry which is preliminary data.</text>
</comment>
<dbReference type="EMBL" id="LXQA010104094">
    <property type="protein sequence ID" value="MCI17148.1"/>
    <property type="molecule type" value="Genomic_DNA"/>
</dbReference>
<dbReference type="Proteomes" id="UP000265520">
    <property type="component" value="Unassembled WGS sequence"/>
</dbReference>
<dbReference type="AlphaFoldDB" id="A0A392PZ78"/>
<sequence length="119" mass="13444">MFSRFRPDTTKHSRVTNIPIDVQITEILTSREHILKYNLASSVEISSSTEIREEPFRSCFQNQESTADEIDGPFKVTGRFSKRSSAQIYEEISSPPQVPHLVTVDPTTHLPDSPTLLAL</sequence>
<organism evidence="1 2">
    <name type="scientific">Trifolium medium</name>
    <dbReference type="NCBI Taxonomy" id="97028"/>
    <lineage>
        <taxon>Eukaryota</taxon>
        <taxon>Viridiplantae</taxon>
        <taxon>Streptophyta</taxon>
        <taxon>Embryophyta</taxon>
        <taxon>Tracheophyta</taxon>
        <taxon>Spermatophyta</taxon>
        <taxon>Magnoliopsida</taxon>
        <taxon>eudicotyledons</taxon>
        <taxon>Gunneridae</taxon>
        <taxon>Pentapetalae</taxon>
        <taxon>rosids</taxon>
        <taxon>fabids</taxon>
        <taxon>Fabales</taxon>
        <taxon>Fabaceae</taxon>
        <taxon>Papilionoideae</taxon>
        <taxon>50 kb inversion clade</taxon>
        <taxon>NPAAA clade</taxon>
        <taxon>Hologalegina</taxon>
        <taxon>IRL clade</taxon>
        <taxon>Trifolieae</taxon>
        <taxon>Trifolium</taxon>
    </lineage>
</organism>
<accession>A0A392PZ78</accession>
<reference evidence="1 2" key="1">
    <citation type="journal article" date="2018" name="Front. Plant Sci.">
        <title>Red Clover (Trifolium pratense) and Zigzag Clover (T. medium) - A Picture of Genomic Similarities and Differences.</title>
        <authorList>
            <person name="Dluhosova J."/>
            <person name="Istvanek J."/>
            <person name="Nedelnik J."/>
            <person name="Repkova J."/>
        </authorList>
    </citation>
    <scope>NUCLEOTIDE SEQUENCE [LARGE SCALE GENOMIC DNA]</scope>
    <source>
        <strain evidence="2">cv. 10/8</strain>
        <tissue evidence="1">Leaf</tissue>
    </source>
</reference>